<name>A0A9Q3GJK5_9BASI</name>
<dbReference type="AlphaFoldDB" id="A0A9Q3GJK5"/>
<dbReference type="EMBL" id="AVOT02002281">
    <property type="protein sequence ID" value="MBW0469826.1"/>
    <property type="molecule type" value="Genomic_DNA"/>
</dbReference>
<proteinExistence type="predicted"/>
<protein>
    <submittedName>
        <fullName evidence="1">Uncharacterized protein</fullName>
    </submittedName>
</protein>
<accession>A0A9Q3GJK5</accession>
<dbReference type="Proteomes" id="UP000765509">
    <property type="component" value="Unassembled WGS sequence"/>
</dbReference>
<sequence>MGDAIRENSDYDQDPKEKFLEEYQEEKQLEIKHLQLEAGIPQHTANKILCKHTQNAQKFPVTPDRGMEYVHGTATNITFFIDNAQHPLVIDSGAHCLIVAREYLENHFQNLEKKLLPTKEKSFKSASGKMKSIGTIIKEIIIP</sequence>
<evidence type="ECO:0000313" key="1">
    <source>
        <dbReference type="EMBL" id="MBW0469826.1"/>
    </source>
</evidence>
<evidence type="ECO:0000313" key="2">
    <source>
        <dbReference type="Proteomes" id="UP000765509"/>
    </source>
</evidence>
<keyword evidence="2" id="KW-1185">Reference proteome</keyword>
<gene>
    <name evidence="1" type="ORF">O181_009541</name>
</gene>
<reference evidence="1" key="1">
    <citation type="submission" date="2021-03" db="EMBL/GenBank/DDBJ databases">
        <title>Draft genome sequence of rust myrtle Austropuccinia psidii MF-1, a brazilian biotype.</title>
        <authorList>
            <person name="Quecine M.C."/>
            <person name="Pachon D.M.R."/>
            <person name="Bonatelli M.L."/>
            <person name="Correr F.H."/>
            <person name="Franceschini L.M."/>
            <person name="Leite T.F."/>
            <person name="Margarido G.R.A."/>
            <person name="Almeida C.A."/>
            <person name="Ferrarezi J.A."/>
            <person name="Labate C.A."/>
        </authorList>
    </citation>
    <scope>NUCLEOTIDE SEQUENCE</scope>
    <source>
        <strain evidence="1">MF-1</strain>
    </source>
</reference>
<organism evidence="1 2">
    <name type="scientific">Austropuccinia psidii MF-1</name>
    <dbReference type="NCBI Taxonomy" id="1389203"/>
    <lineage>
        <taxon>Eukaryota</taxon>
        <taxon>Fungi</taxon>
        <taxon>Dikarya</taxon>
        <taxon>Basidiomycota</taxon>
        <taxon>Pucciniomycotina</taxon>
        <taxon>Pucciniomycetes</taxon>
        <taxon>Pucciniales</taxon>
        <taxon>Sphaerophragmiaceae</taxon>
        <taxon>Austropuccinia</taxon>
    </lineage>
</organism>
<comment type="caution">
    <text evidence="1">The sequence shown here is derived from an EMBL/GenBank/DDBJ whole genome shotgun (WGS) entry which is preliminary data.</text>
</comment>